<sequence>MDTIGDYHNEMNDDNYETWLVNQLIPNIPSDSVLVIDNAPYHNKYVERPPNSNTIEQEMINWRGIQFSVDKILAEHGHTVLRLPPYHPDFNPIENIWSQLKGYVASRNVGMNLTTVKTLLAEKVNMIGTEEWKKVCDHAIKCENEFRRFHHGLDNYTDSLVINTADSDNDNDFIESTDSESEGIEDL</sequence>
<organism evidence="1 2">
    <name type="scientific">Dendrolimus kikuchii</name>
    <dbReference type="NCBI Taxonomy" id="765133"/>
    <lineage>
        <taxon>Eukaryota</taxon>
        <taxon>Metazoa</taxon>
        <taxon>Ecdysozoa</taxon>
        <taxon>Arthropoda</taxon>
        <taxon>Hexapoda</taxon>
        <taxon>Insecta</taxon>
        <taxon>Pterygota</taxon>
        <taxon>Neoptera</taxon>
        <taxon>Endopterygota</taxon>
        <taxon>Lepidoptera</taxon>
        <taxon>Glossata</taxon>
        <taxon>Ditrysia</taxon>
        <taxon>Bombycoidea</taxon>
        <taxon>Lasiocampidae</taxon>
        <taxon>Dendrolimus</taxon>
    </lineage>
</organism>
<reference evidence="1 2" key="1">
    <citation type="journal article" date="2021" name="Front. Genet.">
        <title>Chromosome-Level Genome Assembly Reveals Significant Gene Expansion in the Toll and IMD Signaling Pathways of Dendrolimus kikuchii.</title>
        <authorList>
            <person name="Zhou J."/>
            <person name="Wu P."/>
            <person name="Xiong Z."/>
            <person name="Liu N."/>
            <person name="Zhao N."/>
            <person name="Ji M."/>
            <person name="Qiu Y."/>
            <person name="Yang B."/>
        </authorList>
    </citation>
    <scope>NUCLEOTIDE SEQUENCE [LARGE SCALE GENOMIC DNA]</scope>
    <source>
        <strain evidence="1">Ann1</strain>
    </source>
</reference>
<gene>
    <name evidence="1" type="ORF">K1T71_014563</name>
</gene>
<evidence type="ECO:0000313" key="1">
    <source>
        <dbReference type="EMBL" id="KAJ0169957.1"/>
    </source>
</evidence>
<comment type="caution">
    <text evidence="1">The sequence shown here is derived from an EMBL/GenBank/DDBJ whole genome shotgun (WGS) entry which is preliminary data.</text>
</comment>
<keyword evidence="2" id="KW-1185">Reference proteome</keyword>
<dbReference type="Proteomes" id="UP000824533">
    <property type="component" value="Linkage Group LG29"/>
</dbReference>
<name>A0ACC1CET3_9NEOP</name>
<evidence type="ECO:0000313" key="2">
    <source>
        <dbReference type="Proteomes" id="UP000824533"/>
    </source>
</evidence>
<accession>A0ACC1CET3</accession>
<protein>
    <submittedName>
        <fullName evidence="1">Uncharacterized protein</fullName>
    </submittedName>
</protein>
<dbReference type="EMBL" id="CM034415">
    <property type="protein sequence ID" value="KAJ0169957.1"/>
    <property type="molecule type" value="Genomic_DNA"/>
</dbReference>
<proteinExistence type="predicted"/>